<evidence type="ECO:0000313" key="3">
    <source>
        <dbReference type="Ensembl" id="ENSOCUP00000008452.3"/>
    </source>
</evidence>
<name>G1SXY9_RABIT</name>
<reference evidence="3" key="2">
    <citation type="submission" date="2025-08" db="UniProtKB">
        <authorList>
            <consortium name="Ensembl"/>
        </authorList>
    </citation>
    <scope>IDENTIFICATION</scope>
    <source>
        <strain evidence="3">Thorbecke</strain>
    </source>
</reference>
<feature type="compositionally biased region" description="Pro residues" evidence="1">
    <location>
        <begin position="164"/>
        <end position="174"/>
    </location>
</feature>
<dbReference type="InterPro" id="IPR043563">
    <property type="entry name" value="Sp110/Sp140/Sp140L-like"/>
</dbReference>
<organism evidence="3 4">
    <name type="scientific">Oryctolagus cuniculus</name>
    <name type="common">Rabbit</name>
    <dbReference type="NCBI Taxonomy" id="9986"/>
    <lineage>
        <taxon>Eukaryota</taxon>
        <taxon>Metazoa</taxon>
        <taxon>Chordata</taxon>
        <taxon>Craniata</taxon>
        <taxon>Vertebrata</taxon>
        <taxon>Euteleostomi</taxon>
        <taxon>Mammalia</taxon>
        <taxon>Eutheria</taxon>
        <taxon>Euarchontoglires</taxon>
        <taxon>Glires</taxon>
        <taxon>Lagomorpha</taxon>
        <taxon>Leporidae</taxon>
        <taxon>Oryctolagus</taxon>
    </lineage>
</organism>
<reference evidence="3" key="3">
    <citation type="submission" date="2025-09" db="UniProtKB">
        <authorList>
            <consortium name="Ensembl"/>
        </authorList>
    </citation>
    <scope>IDENTIFICATION</scope>
    <source>
        <strain evidence="3">Thorbecke</strain>
    </source>
</reference>
<dbReference type="Bgee" id="ENSOCUG00000009809">
    <property type="expression patterns" value="Expressed in blood and 17 other cell types or tissues"/>
</dbReference>
<feature type="region of interest" description="Disordered" evidence="1">
    <location>
        <begin position="155"/>
        <end position="215"/>
    </location>
</feature>
<evidence type="ECO:0000313" key="4">
    <source>
        <dbReference type="Proteomes" id="UP000001811"/>
    </source>
</evidence>
<dbReference type="AlphaFoldDB" id="G1SXY9"/>
<dbReference type="HOGENOM" id="CLU_015844_2_0_1"/>
<feature type="compositionally biased region" description="Polar residues" evidence="1">
    <location>
        <begin position="185"/>
        <end position="194"/>
    </location>
</feature>
<dbReference type="PaxDb" id="9986-ENSOCUP00000008452"/>
<dbReference type="InterPro" id="IPR004865">
    <property type="entry name" value="HSR_dom"/>
</dbReference>
<protein>
    <recommendedName>
        <fullName evidence="2">HSR domain-containing protein</fullName>
    </recommendedName>
</protein>
<keyword evidence="4" id="KW-1185">Reference proteome</keyword>
<dbReference type="EMBL" id="AAGW02043031">
    <property type="status" value="NOT_ANNOTATED_CDS"/>
    <property type="molecule type" value="Genomic_DNA"/>
</dbReference>
<sequence>MLGARVPGCACRLMRRAAEPASFRRMPTLPAAWNEALLQHFTCRKLEIAYAIHKPFPFFEGLRDKAFITERMYTESLEACRNLVPVSRVVYNVLTRLEQTFSLQLLEALFSQINLREYPRLAAVLRSFRGACASHGEWSRPTVVLLEGPPDPAEGSRLQTLLPLPAPPPPPPSCLPTAHRGSEPGGSSASTSESLPGPTVGGRSTPGEKQTPSNPCVCPTRASWAILIHVVLAMPLLSAHCPFPGGS</sequence>
<dbReference type="STRING" id="9986.ENSOCUP00000008452"/>
<dbReference type="GO" id="GO:0000981">
    <property type="term" value="F:DNA-binding transcription factor activity, RNA polymerase II-specific"/>
    <property type="evidence" value="ECO:0007669"/>
    <property type="project" value="TreeGrafter"/>
</dbReference>
<dbReference type="PANTHER" id="PTHR46386:SF7">
    <property type="entry name" value="SP110 NUCLEAR BODY PROTEIN"/>
    <property type="match status" value="1"/>
</dbReference>
<feature type="domain" description="HSR" evidence="2">
    <location>
        <begin position="17"/>
        <end position="133"/>
    </location>
</feature>
<dbReference type="Ensembl" id="ENSOCUT00000009808.4">
    <property type="protein sequence ID" value="ENSOCUP00000008452.3"/>
    <property type="gene ID" value="ENSOCUG00000009809.4"/>
</dbReference>
<evidence type="ECO:0000259" key="2">
    <source>
        <dbReference type="PROSITE" id="PS51414"/>
    </source>
</evidence>
<evidence type="ECO:0000256" key="1">
    <source>
        <dbReference type="SAM" id="MobiDB-lite"/>
    </source>
</evidence>
<dbReference type="GO" id="GO:0005634">
    <property type="term" value="C:nucleus"/>
    <property type="evidence" value="ECO:0007669"/>
    <property type="project" value="InterPro"/>
</dbReference>
<dbReference type="PROSITE" id="PS51414">
    <property type="entry name" value="HSR"/>
    <property type="match status" value="1"/>
</dbReference>
<dbReference type="Pfam" id="PF03172">
    <property type="entry name" value="HSR"/>
    <property type="match status" value="1"/>
</dbReference>
<reference evidence="3 4" key="1">
    <citation type="journal article" date="2011" name="Nature">
        <title>A high-resolution map of human evolutionary constraint using 29 mammals.</title>
        <authorList>
            <person name="Lindblad-Toh K."/>
            <person name="Garber M."/>
            <person name="Zuk O."/>
            <person name="Lin M.F."/>
            <person name="Parker B.J."/>
            <person name="Washietl S."/>
            <person name="Kheradpour P."/>
            <person name="Ernst J."/>
            <person name="Jordan G."/>
            <person name="Mauceli E."/>
            <person name="Ward L.D."/>
            <person name="Lowe C.B."/>
            <person name="Holloway A.K."/>
            <person name="Clamp M."/>
            <person name="Gnerre S."/>
            <person name="Alfoldi J."/>
            <person name="Beal K."/>
            <person name="Chang J."/>
            <person name="Clawson H."/>
            <person name="Cuff J."/>
            <person name="Di Palma F."/>
            <person name="Fitzgerald S."/>
            <person name="Flicek P."/>
            <person name="Guttman M."/>
            <person name="Hubisz M.J."/>
            <person name="Jaffe D.B."/>
            <person name="Jungreis I."/>
            <person name="Kent W.J."/>
            <person name="Kostka D."/>
            <person name="Lara M."/>
            <person name="Martins A.L."/>
            <person name="Massingham T."/>
            <person name="Moltke I."/>
            <person name="Raney B.J."/>
            <person name="Rasmussen M.D."/>
            <person name="Robinson J."/>
            <person name="Stark A."/>
            <person name="Vilella A.J."/>
            <person name="Wen J."/>
            <person name="Xie X."/>
            <person name="Zody M.C."/>
            <person name="Baldwin J."/>
            <person name="Bloom T."/>
            <person name="Chin C.W."/>
            <person name="Heiman D."/>
            <person name="Nicol R."/>
            <person name="Nusbaum C."/>
            <person name="Young S."/>
            <person name="Wilkinson J."/>
            <person name="Worley K.C."/>
            <person name="Kovar C.L."/>
            <person name="Muzny D.M."/>
            <person name="Gibbs R.A."/>
            <person name="Cree A."/>
            <person name="Dihn H.H."/>
            <person name="Fowler G."/>
            <person name="Jhangiani S."/>
            <person name="Joshi V."/>
            <person name="Lee S."/>
            <person name="Lewis L.R."/>
            <person name="Nazareth L.V."/>
            <person name="Okwuonu G."/>
            <person name="Santibanez J."/>
            <person name="Warren W.C."/>
            <person name="Mardis E.R."/>
            <person name="Weinstock G.M."/>
            <person name="Wilson R.K."/>
            <person name="Delehaunty K."/>
            <person name="Dooling D."/>
            <person name="Fronik C."/>
            <person name="Fulton L."/>
            <person name="Fulton B."/>
            <person name="Graves T."/>
            <person name="Minx P."/>
            <person name="Sodergren E."/>
            <person name="Birney E."/>
            <person name="Margulies E.H."/>
            <person name="Herrero J."/>
            <person name="Green E.D."/>
            <person name="Haussler D."/>
            <person name="Siepel A."/>
            <person name="Goldman N."/>
            <person name="Pollard K.S."/>
            <person name="Pedersen J.S."/>
            <person name="Lander E.S."/>
            <person name="Kellis M."/>
        </authorList>
    </citation>
    <scope>NUCLEOTIDE SEQUENCE [LARGE SCALE GENOMIC DNA]</scope>
    <source>
        <strain evidence="3 4">Thorbecke inbred</strain>
    </source>
</reference>
<dbReference type="eggNOG" id="KOG2177">
    <property type="taxonomic scope" value="Eukaryota"/>
</dbReference>
<dbReference type="PANTHER" id="PTHR46386">
    <property type="entry name" value="NUCLEAR BODY PROTEIN SP140"/>
    <property type="match status" value="1"/>
</dbReference>
<proteinExistence type="predicted"/>
<dbReference type="Proteomes" id="UP000001811">
    <property type="component" value="Chromosome 7"/>
</dbReference>
<dbReference type="InParanoid" id="G1SXY9"/>
<dbReference type="GeneTree" id="ENSGT00940000155124"/>
<accession>G1SXY9</accession>